<dbReference type="CDD" id="cd00130">
    <property type="entry name" value="PAS"/>
    <property type="match status" value="1"/>
</dbReference>
<dbReference type="PROSITE" id="PS50112">
    <property type="entry name" value="PAS"/>
    <property type="match status" value="1"/>
</dbReference>
<protein>
    <recommendedName>
        <fullName evidence="2">PAS domain-containing protein</fullName>
    </recommendedName>
</protein>
<dbReference type="Gene3D" id="3.30.450.20">
    <property type="entry name" value="PAS domain"/>
    <property type="match status" value="2"/>
</dbReference>
<dbReference type="GO" id="GO:0006355">
    <property type="term" value="P:regulation of DNA-templated transcription"/>
    <property type="evidence" value="ECO:0007669"/>
    <property type="project" value="InterPro"/>
</dbReference>
<dbReference type="PANTHER" id="PTHR44757:SF2">
    <property type="entry name" value="BIOFILM ARCHITECTURE MAINTENANCE PROTEIN MBAA"/>
    <property type="match status" value="1"/>
</dbReference>
<evidence type="ECO:0000313" key="3">
    <source>
        <dbReference type="EMBL" id="HBA09742.1"/>
    </source>
</evidence>
<dbReference type="InterPro" id="IPR052155">
    <property type="entry name" value="Biofilm_reg_signaling"/>
</dbReference>
<reference evidence="3 4" key="1">
    <citation type="journal article" date="2018" name="Nat. Biotechnol.">
        <title>A standardized bacterial taxonomy based on genome phylogeny substantially revises the tree of life.</title>
        <authorList>
            <person name="Parks D.H."/>
            <person name="Chuvochina M."/>
            <person name="Waite D.W."/>
            <person name="Rinke C."/>
            <person name="Skarshewski A."/>
            <person name="Chaumeil P.A."/>
            <person name="Hugenholtz P."/>
        </authorList>
    </citation>
    <scope>NUCLEOTIDE SEQUENCE [LARGE SCALE GENOMIC DNA]</scope>
    <source>
        <strain evidence="3">UBA9958</strain>
    </source>
</reference>
<gene>
    <name evidence="3" type="ORF">DCW48_09460</name>
</gene>
<comment type="caution">
    <text evidence="3">The sequence shown here is derived from an EMBL/GenBank/DDBJ whole genome shotgun (WGS) entry which is preliminary data.</text>
</comment>
<keyword evidence="1" id="KW-0175">Coiled coil</keyword>
<evidence type="ECO:0000259" key="2">
    <source>
        <dbReference type="PROSITE" id="PS50112"/>
    </source>
</evidence>
<evidence type="ECO:0000313" key="4">
    <source>
        <dbReference type="Proteomes" id="UP000264313"/>
    </source>
</evidence>
<dbReference type="EMBL" id="DNAA01000223">
    <property type="protein sequence ID" value="HBA09742.1"/>
    <property type="molecule type" value="Genomic_DNA"/>
</dbReference>
<dbReference type="PANTHER" id="PTHR44757">
    <property type="entry name" value="DIGUANYLATE CYCLASE DGCP"/>
    <property type="match status" value="1"/>
</dbReference>
<name>A0A351RCH1_9PROT</name>
<dbReference type="InterPro" id="IPR035965">
    <property type="entry name" value="PAS-like_dom_sf"/>
</dbReference>
<dbReference type="Pfam" id="PF00989">
    <property type="entry name" value="PAS"/>
    <property type="match status" value="1"/>
</dbReference>
<proteinExistence type="predicted"/>
<dbReference type="InterPro" id="IPR000014">
    <property type="entry name" value="PAS"/>
</dbReference>
<feature type="coiled-coil region" evidence="1">
    <location>
        <begin position="39"/>
        <end position="69"/>
    </location>
</feature>
<dbReference type="AlphaFoldDB" id="A0A351RCH1"/>
<dbReference type="Proteomes" id="UP000264313">
    <property type="component" value="Unassembled WGS sequence"/>
</dbReference>
<accession>A0A351RCH1</accession>
<dbReference type="SUPFAM" id="SSF55785">
    <property type="entry name" value="PYP-like sensor domain (PAS domain)"/>
    <property type="match status" value="2"/>
</dbReference>
<dbReference type="NCBIfam" id="TIGR00229">
    <property type="entry name" value="sensory_box"/>
    <property type="match status" value="2"/>
</dbReference>
<dbReference type="Pfam" id="PF13426">
    <property type="entry name" value="PAS_9"/>
    <property type="match status" value="1"/>
</dbReference>
<dbReference type="SMART" id="SM00091">
    <property type="entry name" value="PAS"/>
    <property type="match status" value="2"/>
</dbReference>
<feature type="domain" description="PAS" evidence="2">
    <location>
        <begin position="188"/>
        <end position="245"/>
    </location>
</feature>
<sequence length="312" mass="35993">MKKKWDGKDRRLSLRSEAEKVVANIAPPRLDADPGEVLMHELLVHKVELEMQNEELRKAHLEMEEARDRYVNLYEFAPISYITLSREGLISKINLTGCILMGVDRYQLISRRFSHYVAAQDRDRWHRLFMGMMKHPGAEKQAFDLQMTRPDGAIYHVQLNCLNWDADEKDNVLRIAITDISKLKLAEAELKIAATVFDSYEPILVTDADNVIMRVNAAFTETTGYSAAEVIGKSPKFLASGYHDEAFYAKMWECIHTEGHWIGEIHNKHKNASIYIEHMHITAIKNSWGEITNYTGIFTDKARNRKRPKKTC</sequence>
<dbReference type="InterPro" id="IPR013767">
    <property type="entry name" value="PAS_fold"/>
</dbReference>
<organism evidence="3 4">
    <name type="scientific">Methylotenera mobilis</name>
    <dbReference type="NCBI Taxonomy" id="359408"/>
    <lineage>
        <taxon>Bacteria</taxon>
        <taxon>Pseudomonadati</taxon>
        <taxon>Pseudomonadota</taxon>
        <taxon>Betaproteobacteria</taxon>
        <taxon>Nitrosomonadales</taxon>
        <taxon>Methylophilaceae</taxon>
        <taxon>Methylotenera</taxon>
    </lineage>
</organism>
<evidence type="ECO:0000256" key="1">
    <source>
        <dbReference type="SAM" id="Coils"/>
    </source>
</evidence>